<dbReference type="EMBL" id="MRBO01000582">
    <property type="protein sequence ID" value="KAB2583259.1"/>
    <property type="molecule type" value="Genomic_DNA"/>
</dbReference>
<accession>A0A1Q4K751</accession>
<name>A0A1Q4K751_RHOER</name>
<organism evidence="2 3">
    <name type="scientific">Rhodococcus erythropolis</name>
    <name type="common">Arthrobacter picolinophilus</name>
    <dbReference type="NCBI Taxonomy" id="1833"/>
    <lineage>
        <taxon>Bacteria</taxon>
        <taxon>Bacillati</taxon>
        <taxon>Actinomycetota</taxon>
        <taxon>Actinomycetes</taxon>
        <taxon>Mycobacteriales</taxon>
        <taxon>Nocardiaceae</taxon>
        <taxon>Rhodococcus</taxon>
        <taxon>Rhodococcus erythropolis group</taxon>
    </lineage>
</organism>
<proteinExistence type="predicted"/>
<dbReference type="Proteomes" id="UP000325576">
    <property type="component" value="Unassembled WGS sequence"/>
</dbReference>
<evidence type="ECO:0000313" key="3">
    <source>
        <dbReference type="Proteomes" id="UP000325576"/>
    </source>
</evidence>
<comment type="caution">
    <text evidence="2">The sequence shown here is derived from an EMBL/GenBank/DDBJ whole genome shotgun (WGS) entry which is preliminary data.</text>
</comment>
<dbReference type="AlphaFoldDB" id="A0A1Q4K751"/>
<reference evidence="2 3" key="1">
    <citation type="journal article" date="2017" name="Poromechanics V (2013)">
        <title>Genomic Characterization of the Arsenic-Tolerant Actinobacterium, &lt;i&gt;Rhodococcus erythropolis&lt;/i&gt; S43.</title>
        <authorList>
            <person name="Retamal-Morales G."/>
            <person name="Mehnert M."/>
            <person name="Schwabe R."/>
            <person name="Tischler D."/>
            <person name="Schloemann M."/>
            <person name="Levican G.J."/>
        </authorList>
    </citation>
    <scope>NUCLEOTIDE SEQUENCE [LARGE SCALE GENOMIC DNA]</scope>
    <source>
        <strain evidence="2 3">S43</strain>
    </source>
</reference>
<sequence length="105" mass="11840">MSPRNELSKINQTPSTSLKSAFSGGQLAKLNREHNLAITQDQLQMVRAELRGRDIGRYVENRISDIAYLSDKGVRVAAENPLAEALIVQLFRSYGHKIDNEMRDL</sequence>
<evidence type="ECO:0000256" key="1">
    <source>
        <dbReference type="SAM" id="MobiDB-lite"/>
    </source>
</evidence>
<gene>
    <name evidence="2" type="ORF">BS297_21565</name>
</gene>
<feature type="compositionally biased region" description="Polar residues" evidence="1">
    <location>
        <begin position="8"/>
        <end position="20"/>
    </location>
</feature>
<protein>
    <submittedName>
        <fullName evidence="2">Uncharacterized protein</fullName>
    </submittedName>
</protein>
<feature type="region of interest" description="Disordered" evidence="1">
    <location>
        <begin position="1"/>
        <end position="21"/>
    </location>
</feature>
<evidence type="ECO:0000313" key="2">
    <source>
        <dbReference type="EMBL" id="KAB2583259.1"/>
    </source>
</evidence>